<reference evidence="1 2" key="1">
    <citation type="submission" date="2020-08" db="EMBL/GenBank/DDBJ databases">
        <title>Complete genome and description of Campylobacter massiliensis Marseille-Q3452 sp. nov.</title>
        <authorList>
            <person name="Antezack A."/>
        </authorList>
    </citation>
    <scope>NUCLEOTIDE SEQUENCE [LARGE SCALE GENOMIC DNA]</scope>
    <source>
        <strain evidence="1 2">Marseille-Q3452</strain>
    </source>
</reference>
<keyword evidence="2" id="KW-1185">Reference proteome</keyword>
<evidence type="ECO:0000313" key="1">
    <source>
        <dbReference type="EMBL" id="MBC2882432.1"/>
    </source>
</evidence>
<accession>A0A842J8I9</accession>
<gene>
    <name evidence="1" type="ORF">H7R39_03980</name>
</gene>
<dbReference type="Proteomes" id="UP000552683">
    <property type="component" value="Unassembled WGS sequence"/>
</dbReference>
<evidence type="ECO:0000313" key="2">
    <source>
        <dbReference type="Proteomes" id="UP000552683"/>
    </source>
</evidence>
<proteinExistence type="predicted"/>
<name>A0A842J8I9_9BACT</name>
<dbReference type="EMBL" id="JACLZK010000001">
    <property type="protein sequence ID" value="MBC2882432.1"/>
    <property type="molecule type" value="Genomic_DNA"/>
</dbReference>
<comment type="caution">
    <text evidence="1">The sequence shown here is derived from an EMBL/GenBank/DDBJ whole genome shotgun (WGS) entry which is preliminary data.</text>
</comment>
<protein>
    <recommendedName>
        <fullName evidence="3">Relaxase</fullName>
    </recommendedName>
</protein>
<sequence>MIIRITSDAQYGISNYLRYGLKKDSTMTRMQKDTIIPLEGNLDVFEQIENFMHTHKDYKSGNYYHLTLSFSQQDMEKIDDMSDEFRRDFMRKLVQETLDFYCSGYDFDEIVCYAEAHLAKIKTNEKGEKRLDHIHLAVAKYSPMLDKAIRFRPFNLGVDSAFQTYLCQKYDLDLPQNSPRFNRIKPFKTKTAMTRKNLEILFQDVKNEKDIINLCCSLGLEYTKVNGKNGAYYKIKANDMKKYIRLYGKGFETCFAAVNPNYIPKPRQSNNLEVVIQRLKDTMAKDVIARKGKRHIKDEKEITMNQVEIQALTENIEIAQIPSGIGESKRPTNEVDGQKDGIKAEFFAKISAISPLEALEFARTKDWLPANCVYKENLENPSKLTKYNERTKRTSSPSLYDFFVRDCKLSLPELNDVVNYLFDEKFRPQTVDLQDKLPVFEIGVQKLPLGDFDLASGFVSEKIESMDELAGVMKNEVYSNATFRSLTQTDIEKKYEQQQQEVENGYRKQISKYLVNSAPHLKKYGYRGAEFIESFSSAMFFDIGGSLNGKIRDVSTVTLAGLTEKIKSLPYKAMIVATQSRQSDTVTELENIKQKTLETSARDELSPIYEKENRRLKKEGETDKIRLVVFGDTNFKFDVKYKDISRQKQYIKRCYLAVRNKIAELFGISEYVDKYTKGDVARLYYPLAREALVFKYNEPGRTLVPCLKFFQEVEPTIKPQIDTDISLQTQKLAKRQTQNPQTQKIKIDTSSSREIAALCAKFNIDEVEFAPLAQEDKAPYAKVVDFTSVNSVDFKTALEAYGLNPEFNASKQICLTNRDNLYLIIPANSGRELIYDYKEMSGQAIDVARFVEENDPASNFFDKFKSFARKMGQAADFFIKKNISMVANAINEALDQGIVKREALESKIKSYFTTGNFTPTVHMNYGAISVDGESFEYDRDLNFDGEKIEKLNGILFAQDSKMNETDDLLDHEPSAPSRYGPDF</sequence>
<organism evidence="1 2">
    <name type="scientific">Campylobacter massiliensis</name>
    <dbReference type="NCBI Taxonomy" id="2762557"/>
    <lineage>
        <taxon>Bacteria</taxon>
        <taxon>Pseudomonadati</taxon>
        <taxon>Campylobacterota</taxon>
        <taxon>Epsilonproteobacteria</taxon>
        <taxon>Campylobacterales</taxon>
        <taxon>Campylobacteraceae</taxon>
        <taxon>Campylobacter</taxon>
    </lineage>
</organism>
<evidence type="ECO:0008006" key="3">
    <source>
        <dbReference type="Google" id="ProtNLM"/>
    </source>
</evidence>
<dbReference type="AlphaFoldDB" id="A0A842J8I9"/>
<dbReference type="RefSeq" id="WP_185898057.1">
    <property type="nucleotide sequence ID" value="NZ_JACLZK010000001.1"/>
</dbReference>